<reference evidence="2" key="1">
    <citation type="journal article" date="2021" name="bioRxiv">
        <title>Whole Genome Assembly and Annotation of Northern Wild Rice, Zizania palustris L., Supports a Whole Genome Duplication in the Zizania Genus.</title>
        <authorList>
            <person name="Haas M."/>
            <person name="Kono T."/>
            <person name="Macchietto M."/>
            <person name="Millas R."/>
            <person name="McGilp L."/>
            <person name="Shao M."/>
            <person name="Duquette J."/>
            <person name="Hirsch C.N."/>
            <person name="Kimball J."/>
        </authorList>
    </citation>
    <scope>NUCLEOTIDE SEQUENCE</scope>
    <source>
        <tissue evidence="2">Fresh leaf tissue</tissue>
    </source>
</reference>
<proteinExistence type="predicted"/>
<evidence type="ECO:0000313" key="3">
    <source>
        <dbReference type="Proteomes" id="UP000729402"/>
    </source>
</evidence>
<dbReference type="Proteomes" id="UP000729402">
    <property type="component" value="Unassembled WGS sequence"/>
</dbReference>
<evidence type="ECO:0000256" key="1">
    <source>
        <dbReference type="SAM" id="MobiDB-lite"/>
    </source>
</evidence>
<reference evidence="2" key="2">
    <citation type="submission" date="2021-02" db="EMBL/GenBank/DDBJ databases">
        <authorList>
            <person name="Kimball J.A."/>
            <person name="Haas M.W."/>
            <person name="Macchietto M."/>
            <person name="Kono T."/>
            <person name="Duquette J."/>
            <person name="Shao M."/>
        </authorList>
    </citation>
    <scope>NUCLEOTIDE SEQUENCE</scope>
    <source>
        <tissue evidence="2">Fresh leaf tissue</tissue>
    </source>
</reference>
<feature type="compositionally biased region" description="Basic and acidic residues" evidence="1">
    <location>
        <begin position="84"/>
        <end position="112"/>
    </location>
</feature>
<feature type="region of interest" description="Disordered" evidence="1">
    <location>
        <begin position="77"/>
        <end position="125"/>
    </location>
</feature>
<feature type="compositionally biased region" description="Gly residues" evidence="1">
    <location>
        <begin position="1"/>
        <end position="12"/>
    </location>
</feature>
<evidence type="ECO:0000313" key="2">
    <source>
        <dbReference type="EMBL" id="KAG8092774.1"/>
    </source>
</evidence>
<dbReference type="EMBL" id="JAAALK010000080">
    <property type="protein sequence ID" value="KAG8092774.1"/>
    <property type="molecule type" value="Genomic_DNA"/>
</dbReference>
<organism evidence="2 3">
    <name type="scientific">Zizania palustris</name>
    <name type="common">Northern wild rice</name>
    <dbReference type="NCBI Taxonomy" id="103762"/>
    <lineage>
        <taxon>Eukaryota</taxon>
        <taxon>Viridiplantae</taxon>
        <taxon>Streptophyta</taxon>
        <taxon>Embryophyta</taxon>
        <taxon>Tracheophyta</taxon>
        <taxon>Spermatophyta</taxon>
        <taxon>Magnoliopsida</taxon>
        <taxon>Liliopsida</taxon>
        <taxon>Poales</taxon>
        <taxon>Poaceae</taxon>
        <taxon>BOP clade</taxon>
        <taxon>Oryzoideae</taxon>
        <taxon>Oryzeae</taxon>
        <taxon>Zizaniinae</taxon>
        <taxon>Zizania</taxon>
    </lineage>
</organism>
<gene>
    <name evidence="2" type="ORF">GUJ93_ZPchr0012g21626</name>
</gene>
<comment type="caution">
    <text evidence="2">The sequence shown here is derived from an EMBL/GenBank/DDBJ whole genome shotgun (WGS) entry which is preliminary data.</text>
</comment>
<accession>A0A8J6BR36</accession>
<sequence>MRGSGGDTGVTGGEPKAAGGDGRRDRSRFRREKIWPRGIWRRGAGEGTVTDEAFEENLPRMEGLALFNLKTVLAEGGEGGALSETKRQGVRQREKEGQAKRGQEMEPTRIDEGREETEGLGFMPKTVILSEKETFRRGQGEM</sequence>
<name>A0A8J6BR36_ZIZPA</name>
<protein>
    <submittedName>
        <fullName evidence="2">Uncharacterized protein</fullName>
    </submittedName>
</protein>
<dbReference type="AlphaFoldDB" id="A0A8J6BR36"/>
<feature type="region of interest" description="Disordered" evidence="1">
    <location>
        <begin position="1"/>
        <end position="30"/>
    </location>
</feature>
<keyword evidence="3" id="KW-1185">Reference proteome</keyword>